<comment type="caution">
    <text evidence="1">The sequence shown here is derived from an EMBL/GenBank/DDBJ whole genome shotgun (WGS) entry which is preliminary data.</text>
</comment>
<dbReference type="EMBL" id="PGOL01000542">
    <property type="protein sequence ID" value="PKI68764.1"/>
    <property type="molecule type" value="Genomic_DNA"/>
</dbReference>
<evidence type="ECO:0000313" key="1">
    <source>
        <dbReference type="EMBL" id="PKI68764.1"/>
    </source>
</evidence>
<keyword evidence="2" id="KW-1185">Reference proteome</keyword>
<dbReference type="AlphaFoldDB" id="A0A2I0KJT2"/>
<sequence>MEPNSMHVDQPVEEEEEGQEEYVLLDLGSVSDIPPNAPYVLSGLDTLSPVLMIGDRLKLVSLALKIGHYEETIGTCIIFSENDVSPEGHMEMGPSKPNKVHRKEVTPVASLTKTLKFRLSPDINIQDETMTL</sequence>
<protein>
    <submittedName>
        <fullName evidence="1">Uncharacterized protein</fullName>
    </submittedName>
</protein>
<dbReference type="OrthoDB" id="1877767at2759"/>
<dbReference type="InterPro" id="IPR019481">
    <property type="entry name" value="TFIIIC_triple_barrel"/>
</dbReference>
<reference evidence="1 2" key="1">
    <citation type="submission" date="2017-11" db="EMBL/GenBank/DDBJ databases">
        <title>De-novo sequencing of pomegranate (Punica granatum L.) genome.</title>
        <authorList>
            <person name="Akparov Z."/>
            <person name="Amiraslanov A."/>
            <person name="Hajiyeva S."/>
            <person name="Abbasov M."/>
            <person name="Kaur K."/>
            <person name="Hamwieh A."/>
            <person name="Solovyev V."/>
            <person name="Salamov A."/>
            <person name="Braich B."/>
            <person name="Kosarev P."/>
            <person name="Mahmoud A."/>
            <person name="Hajiyev E."/>
            <person name="Babayeva S."/>
            <person name="Izzatullayeva V."/>
            <person name="Mammadov A."/>
            <person name="Mammadov A."/>
            <person name="Sharifova S."/>
            <person name="Ojaghi J."/>
            <person name="Eynullazada K."/>
            <person name="Bayramov B."/>
            <person name="Abdulazimova A."/>
            <person name="Shahmuradov I."/>
        </authorList>
    </citation>
    <scope>NUCLEOTIDE SEQUENCE [LARGE SCALE GENOMIC DNA]</scope>
    <source>
        <strain evidence="2">cv. AG2017</strain>
        <tissue evidence="1">Leaf</tissue>
    </source>
</reference>
<accession>A0A2I0KJT2</accession>
<organism evidence="1 2">
    <name type="scientific">Punica granatum</name>
    <name type="common">Pomegranate</name>
    <dbReference type="NCBI Taxonomy" id="22663"/>
    <lineage>
        <taxon>Eukaryota</taxon>
        <taxon>Viridiplantae</taxon>
        <taxon>Streptophyta</taxon>
        <taxon>Embryophyta</taxon>
        <taxon>Tracheophyta</taxon>
        <taxon>Spermatophyta</taxon>
        <taxon>Magnoliopsida</taxon>
        <taxon>eudicotyledons</taxon>
        <taxon>Gunneridae</taxon>
        <taxon>Pentapetalae</taxon>
        <taxon>rosids</taxon>
        <taxon>malvids</taxon>
        <taxon>Myrtales</taxon>
        <taxon>Lythraceae</taxon>
        <taxon>Punica</taxon>
    </lineage>
</organism>
<dbReference type="Gene3D" id="2.60.40.4370">
    <property type="match status" value="1"/>
</dbReference>
<dbReference type="PANTHER" id="PTHR21860:SF2">
    <property type="entry name" value="GENERAL TRANSCRIPTION FACTOR 3C POLYPEPTIDE 6"/>
    <property type="match status" value="1"/>
</dbReference>
<dbReference type="STRING" id="22663.A0A2I0KJT2"/>
<dbReference type="GeneID" id="116197901"/>
<evidence type="ECO:0000313" key="2">
    <source>
        <dbReference type="Proteomes" id="UP000233551"/>
    </source>
</evidence>
<dbReference type="Pfam" id="PF10419">
    <property type="entry name" value="TFIIIC_sub6"/>
    <property type="match status" value="1"/>
</dbReference>
<proteinExistence type="predicted"/>
<dbReference type="GO" id="GO:0000127">
    <property type="term" value="C:transcription factor TFIIIC complex"/>
    <property type="evidence" value="ECO:0007669"/>
    <property type="project" value="TreeGrafter"/>
</dbReference>
<name>A0A2I0KJT2_PUNGR</name>
<dbReference type="Proteomes" id="UP000233551">
    <property type="component" value="Unassembled WGS sequence"/>
</dbReference>
<dbReference type="GO" id="GO:0006383">
    <property type="term" value="P:transcription by RNA polymerase III"/>
    <property type="evidence" value="ECO:0007669"/>
    <property type="project" value="InterPro"/>
</dbReference>
<dbReference type="PANTHER" id="PTHR21860">
    <property type="entry name" value="TRANSCRIPTION INITIATION FACTOR IIIC TFIIIC , POLYPEPTIDE 6-RELATED"/>
    <property type="match status" value="1"/>
</dbReference>
<dbReference type="InterPro" id="IPR042771">
    <property type="entry name" value="GTF3C6-like"/>
</dbReference>
<gene>
    <name evidence="1" type="ORF">CRG98_010821</name>
</gene>